<keyword evidence="8" id="KW-1185">Reference proteome</keyword>
<feature type="domain" description="HTH lysR-type" evidence="6">
    <location>
        <begin position="4"/>
        <end position="60"/>
    </location>
</feature>
<dbReference type="InterPro" id="IPR036390">
    <property type="entry name" value="WH_DNA-bd_sf"/>
</dbReference>
<organism evidence="7 8">
    <name type="scientific">Williamsia sterculiae</name>
    <dbReference type="NCBI Taxonomy" id="1344003"/>
    <lineage>
        <taxon>Bacteria</taxon>
        <taxon>Bacillati</taxon>
        <taxon>Actinomycetota</taxon>
        <taxon>Actinomycetes</taxon>
        <taxon>Mycobacteriales</taxon>
        <taxon>Nocardiaceae</taxon>
        <taxon>Williamsia</taxon>
    </lineage>
</organism>
<comment type="similarity">
    <text evidence="1">Belongs to the LysR transcriptional regulatory family.</text>
</comment>
<dbReference type="GO" id="GO:0003677">
    <property type="term" value="F:DNA binding"/>
    <property type="evidence" value="ECO:0007669"/>
    <property type="project" value="UniProtKB-KW"/>
</dbReference>
<keyword evidence="4" id="KW-0010">Activator</keyword>
<evidence type="ECO:0000256" key="3">
    <source>
        <dbReference type="ARBA" id="ARBA00023125"/>
    </source>
</evidence>
<evidence type="ECO:0000256" key="2">
    <source>
        <dbReference type="ARBA" id="ARBA00023015"/>
    </source>
</evidence>
<evidence type="ECO:0000313" key="8">
    <source>
        <dbReference type="Proteomes" id="UP000186218"/>
    </source>
</evidence>
<dbReference type="SUPFAM" id="SSF46785">
    <property type="entry name" value="Winged helix' DNA-binding domain"/>
    <property type="match status" value="1"/>
</dbReference>
<dbReference type="EMBL" id="FTNT01000015">
    <property type="protein sequence ID" value="SIS22672.1"/>
    <property type="molecule type" value="Genomic_DNA"/>
</dbReference>
<dbReference type="NCBIfam" id="NF002964">
    <property type="entry name" value="PRK03635.1"/>
    <property type="match status" value="1"/>
</dbReference>
<dbReference type="SUPFAM" id="SSF53850">
    <property type="entry name" value="Periplasmic binding protein-like II"/>
    <property type="match status" value="1"/>
</dbReference>
<dbReference type="InterPro" id="IPR000847">
    <property type="entry name" value="LysR_HTH_N"/>
</dbReference>
<evidence type="ECO:0000256" key="4">
    <source>
        <dbReference type="ARBA" id="ARBA00023159"/>
    </source>
</evidence>
<dbReference type="STRING" id="1344003.SAMN05445060_3999"/>
<dbReference type="AlphaFoldDB" id="A0A1N7HCY3"/>
<evidence type="ECO:0000256" key="1">
    <source>
        <dbReference type="ARBA" id="ARBA00009437"/>
    </source>
</evidence>
<protein>
    <submittedName>
        <fullName evidence="7">LysR family transcriptional regulator, chromosome initiation inhibitor</fullName>
    </submittedName>
</protein>
<dbReference type="PANTHER" id="PTHR30579:SF2">
    <property type="entry name" value="HTH-TYPE TRANSCRIPTIONAL REGULATOR ARGP"/>
    <property type="match status" value="1"/>
</dbReference>
<reference evidence="7 8" key="1">
    <citation type="submission" date="2017-01" db="EMBL/GenBank/DDBJ databases">
        <authorList>
            <person name="Mah S.A."/>
            <person name="Swanson W.J."/>
            <person name="Moy G.W."/>
            <person name="Vacquier V.D."/>
        </authorList>
    </citation>
    <scope>NUCLEOTIDE SEQUENCE [LARGE SCALE GENOMIC DNA]</scope>
    <source>
        <strain evidence="7 8">CPCC 203464</strain>
    </source>
</reference>
<proteinExistence type="inferred from homology"/>
<name>A0A1N7HCY3_9NOCA</name>
<dbReference type="InterPro" id="IPR036388">
    <property type="entry name" value="WH-like_DNA-bd_sf"/>
</dbReference>
<evidence type="ECO:0000256" key="5">
    <source>
        <dbReference type="ARBA" id="ARBA00023163"/>
    </source>
</evidence>
<dbReference type="InterPro" id="IPR017685">
    <property type="entry name" value="ArgP"/>
</dbReference>
<dbReference type="PANTHER" id="PTHR30579">
    <property type="entry name" value="TRANSCRIPTIONAL REGULATOR"/>
    <property type="match status" value="1"/>
</dbReference>
<dbReference type="InterPro" id="IPR050176">
    <property type="entry name" value="LTTR"/>
</dbReference>
<dbReference type="InterPro" id="IPR005119">
    <property type="entry name" value="LysR_subst-bd"/>
</dbReference>
<sequence length="304" mass="33149">MMDIDSAGLLTLAAVVREGTFDAAATALHITPSAVSQRIKTLETSVGRVLVQRSKPARTTPDGEIVLALAKQWELLSHEATARLTAVDDDADDPRDQRRLHLPIATNADSLAIWLLPVIADVQRRLPVAIEVFRDDETRSAELLRAGTVLGAVTSDANPIQGCAVTRLGIMRYLPVATPDIIDTWFAGGVDAEALQRAPMVAFDRNDALQDLMLRKLIGTDAHLRPPVTYVPASTEYHRAVELGAGWGTVPLAQIGPALRERTVRTLGDEHLDIELFWQYWRLSSPLVDELTAAIIAAAARHLE</sequence>
<dbReference type="Gene3D" id="1.10.10.10">
    <property type="entry name" value="Winged helix-like DNA-binding domain superfamily/Winged helix DNA-binding domain"/>
    <property type="match status" value="1"/>
</dbReference>
<evidence type="ECO:0000259" key="6">
    <source>
        <dbReference type="PROSITE" id="PS50931"/>
    </source>
</evidence>
<dbReference type="NCBIfam" id="TIGR03298">
    <property type="entry name" value="argP"/>
    <property type="match status" value="1"/>
</dbReference>
<dbReference type="GO" id="GO:0003700">
    <property type="term" value="F:DNA-binding transcription factor activity"/>
    <property type="evidence" value="ECO:0007669"/>
    <property type="project" value="InterPro"/>
</dbReference>
<gene>
    <name evidence="7" type="ORF">SAMN05445060_3999</name>
</gene>
<dbReference type="Gene3D" id="3.40.190.290">
    <property type="match status" value="1"/>
</dbReference>
<keyword evidence="2" id="KW-0805">Transcription regulation</keyword>
<dbReference type="Proteomes" id="UP000186218">
    <property type="component" value="Unassembled WGS sequence"/>
</dbReference>
<accession>A0A1N7HCY3</accession>
<keyword evidence="5" id="KW-0804">Transcription</keyword>
<evidence type="ECO:0000313" key="7">
    <source>
        <dbReference type="EMBL" id="SIS22672.1"/>
    </source>
</evidence>
<keyword evidence="3" id="KW-0238">DNA-binding</keyword>
<dbReference type="PROSITE" id="PS50931">
    <property type="entry name" value="HTH_LYSR"/>
    <property type="match status" value="1"/>
</dbReference>
<dbReference type="Pfam" id="PF00126">
    <property type="entry name" value="HTH_1"/>
    <property type="match status" value="1"/>
</dbReference>
<dbReference type="Pfam" id="PF03466">
    <property type="entry name" value="LysR_substrate"/>
    <property type="match status" value="1"/>
</dbReference>